<protein>
    <recommendedName>
        <fullName evidence="9">Haem-binding uptake Tiki superfamily ChaN domain-containing protein</fullName>
    </recommendedName>
</protein>
<dbReference type="EMBL" id="GL377629">
    <property type="protein sequence ID" value="EFJ14196.1"/>
    <property type="molecule type" value="Genomic_DNA"/>
</dbReference>
<evidence type="ECO:0000313" key="11">
    <source>
        <dbReference type="Proteomes" id="UP000001514"/>
    </source>
</evidence>
<sequence length="723" mass="80101">MALALSASSAASVLHPRELSGHRSSFWIAVRYTRIASRLVARCSRDESCQGDGGGFQFQPTRRILLGASLLLPLTLQNQGAGAVENAPAGTSRKEKRKLWSLGEEDKADESRVYDSLVLGEPVAIASNRDRVWQKLLASRVVYLGEAERVPDPDDKVLELEVVRALRDRCFEQQRPVTLAIEAFPCLLQGLLNQFMNKSSDSADLKAQVLDWPEGRWEQYQPLLEYCRDNGVRLMACGAPPEVLRTVQTKGIQGLSVGDRKRYSPPIKRGSALSYEIFQQSLQPDVLANASVPFGPGPYRFAQARIVQDHTMAQVVRQALVDSGTVGLVVVITGASHVQYGAKGSGLPSRIAPILPKKTQTVILLNPERQHIRKEGELPQADFLWYSAAKVCVRNCFDRAEVARVMSAAGRRREALPQDLQAGLERGVISPELLQSFLDLDKHPVLAELTKRFQGLRERLLADPRFLHRLAIEESISITTTLIAQYERRKGRFWKELDYVITDTVRGSVVDFFTVWLPAPRLAFRVFNDESAVGGLEGFLGSIPDNAFQRANTGTNWDPSTRFLAVVLGGVKLFSVGFISSVGTLSLTNAYLDLRRKLNPELAPRVTNKRSPIFKTAAVYATFLGLSANLRYQIVAGVVEHWIADYFLASTPLAGNILSFVARTANSYWGTQQWVDLARIFGLQAHKAEEKTPECNEPSQNLDVIPVETKDSIGGEILPNSKN</sequence>
<proteinExistence type="inferred from homology"/>
<evidence type="ECO:0000256" key="1">
    <source>
        <dbReference type="ARBA" id="ARBA00004508"/>
    </source>
</evidence>
<comment type="subcellular location">
    <subcellularLocation>
        <location evidence="1">Plastid</location>
        <location evidence="1">Chloroplast membrane</location>
        <topology evidence="1">Multi-pass membrane protein</topology>
    </subcellularLocation>
</comment>
<dbReference type="SUPFAM" id="SSF159501">
    <property type="entry name" value="EreA/ChaN-like"/>
    <property type="match status" value="1"/>
</dbReference>
<dbReference type="PANTHER" id="PTHR31620">
    <property type="entry name" value="PROTEIN RETICULATA-RELATED 2, CHLOROPLASTIC-RELATED"/>
    <property type="match status" value="1"/>
</dbReference>
<dbReference type="CDD" id="cd14727">
    <property type="entry name" value="ChanN-like"/>
    <property type="match status" value="1"/>
</dbReference>
<dbReference type="eggNOG" id="ENOG502QPUQ">
    <property type="taxonomic scope" value="Eukaryota"/>
</dbReference>
<dbReference type="Pfam" id="PF04187">
    <property type="entry name" value="Cofac_haem_bdg"/>
    <property type="match status" value="1"/>
</dbReference>
<dbReference type="FunCoup" id="D8SNM3">
    <property type="interactions" value="1711"/>
</dbReference>
<dbReference type="Gramene" id="EFJ14196">
    <property type="protein sequence ID" value="EFJ14196"/>
    <property type="gene ID" value="SELMODRAFT_181342"/>
</dbReference>
<dbReference type="Proteomes" id="UP000001514">
    <property type="component" value="Unassembled WGS sequence"/>
</dbReference>
<dbReference type="OrthoDB" id="205639at2759"/>
<dbReference type="InterPro" id="IPR021825">
    <property type="entry name" value="RETICULATA-related"/>
</dbReference>
<organism evidence="11">
    <name type="scientific">Selaginella moellendorffii</name>
    <name type="common">Spikemoss</name>
    <dbReference type="NCBI Taxonomy" id="88036"/>
    <lineage>
        <taxon>Eukaryota</taxon>
        <taxon>Viridiplantae</taxon>
        <taxon>Streptophyta</taxon>
        <taxon>Embryophyta</taxon>
        <taxon>Tracheophyta</taxon>
        <taxon>Lycopodiopsida</taxon>
        <taxon>Selaginellales</taxon>
        <taxon>Selaginellaceae</taxon>
        <taxon>Selaginella</taxon>
    </lineage>
</organism>
<dbReference type="HOGENOM" id="CLU_011621_0_0_1"/>
<dbReference type="AlphaFoldDB" id="D8SNM3"/>
<name>D8SNM3_SELML</name>
<evidence type="ECO:0000313" key="10">
    <source>
        <dbReference type="EMBL" id="EFJ14196.1"/>
    </source>
</evidence>
<evidence type="ECO:0000256" key="8">
    <source>
        <dbReference type="ARBA" id="ARBA00023136"/>
    </source>
</evidence>
<evidence type="ECO:0000256" key="6">
    <source>
        <dbReference type="ARBA" id="ARBA00022946"/>
    </source>
</evidence>
<dbReference type="InParanoid" id="D8SNM3"/>
<evidence type="ECO:0000256" key="2">
    <source>
        <dbReference type="ARBA" id="ARBA00010793"/>
    </source>
</evidence>
<keyword evidence="7" id="KW-1133">Transmembrane helix</keyword>
<gene>
    <name evidence="10" type="ORF">SELMODRAFT_181342</name>
</gene>
<evidence type="ECO:0000256" key="4">
    <source>
        <dbReference type="ARBA" id="ARBA00022640"/>
    </source>
</evidence>
<evidence type="ECO:0000256" key="7">
    <source>
        <dbReference type="ARBA" id="ARBA00022989"/>
    </source>
</evidence>
<dbReference type="STRING" id="88036.D8SNM3"/>
<reference evidence="10 11" key="1">
    <citation type="journal article" date="2011" name="Science">
        <title>The Selaginella genome identifies genetic changes associated with the evolution of vascular plants.</title>
        <authorList>
            <person name="Banks J.A."/>
            <person name="Nishiyama T."/>
            <person name="Hasebe M."/>
            <person name="Bowman J.L."/>
            <person name="Gribskov M."/>
            <person name="dePamphilis C."/>
            <person name="Albert V.A."/>
            <person name="Aono N."/>
            <person name="Aoyama T."/>
            <person name="Ambrose B.A."/>
            <person name="Ashton N.W."/>
            <person name="Axtell M.J."/>
            <person name="Barker E."/>
            <person name="Barker M.S."/>
            <person name="Bennetzen J.L."/>
            <person name="Bonawitz N.D."/>
            <person name="Chapple C."/>
            <person name="Cheng C."/>
            <person name="Correa L.G."/>
            <person name="Dacre M."/>
            <person name="DeBarry J."/>
            <person name="Dreyer I."/>
            <person name="Elias M."/>
            <person name="Engstrom E.M."/>
            <person name="Estelle M."/>
            <person name="Feng L."/>
            <person name="Finet C."/>
            <person name="Floyd S.K."/>
            <person name="Frommer W.B."/>
            <person name="Fujita T."/>
            <person name="Gramzow L."/>
            <person name="Gutensohn M."/>
            <person name="Harholt J."/>
            <person name="Hattori M."/>
            <person name="Heyl A."/>
            <person name="Hirai T."/>
            <person name="Hiwatashi Y."/>
            <person name="Ishikawa M."/>
            <person name="Iwata M."/>
            <person name="Karol K.G."/>
            <person name="Koehler B."/>
            <person name="Kolukisaoglu U."/>
            <person name="Kubo M."/>
            <person name="Kurata T."/>
            <person name="Lalonde S."/>
            <person name="Li K."/>
            <person name="Li Y."/>
            <person name="Litt A."/>
            <person name="Lyons E."/>
            <person name="Manning G."/>
            <person name="Maruyama T."/>
            <person name="Michael T.P."/>
            <person name="Mikami K."/>
            <person name="Miyazaki S."/>
            <person name="Morinaga S."/>
            <person name="Murata T."/>
            <person name="Mueller-Roeber B."/>
            <person name="Nelson D.R."/>
            <person name="Obara M."/>
            <person name="Oguri Y."/>
            <person name="Olmstead R.G."/>
            <person name="Onodera N."/>
            <person name="Petersen B.L."/>
            <person name="Pils B."/>
            <person name="Prigge M."/>
            <person name="Rensing S.A."/>
            <person name="Riano-Pachon D.M."/>
            <person name="Roberts A.W."/>
            <person name="Sato Y."/>
            <person name="Scheller H.V."/>
            <person name="Schulz B."/>
            <person name="Schulz C."/>
            <person name="Shakirov E.V."/>
            <person name="Shibagaki N."/>
            <person name="Shinohara N."/>
            <person name="Shippen D.E."/>
            <person name="Soerensen I."/>
            <person name="Sotooka R."/>
            <person name="Sugimoto N."/>
            <person name="Sugita M."/>
            <person name="Sumikawa N."/>
            <person name="Tanurdzic M."/>
            <person name="Theissen G."/>
            <person name="Ulvskov P."/>
            <person name="Wakazuki S."/>
            <person name="Weng J.K."/>
            <person name="Willats W.W."/>
            <person name="Wipf D."/>
            <person name="Wolf P.G."/>
            <person name="Yang L."/>
            <person name="Zimmer A.D."/>
            <person name="Zhu Q."/>
            <person name="Mitros T."/>
            <person name="Hellsten U."/>
            <person name="Loque D."/>
            <person name="Otillar R."/>
            <person name="Salamov A."/>
            <person name="Schmutz J."/>
            <person name="Shapiro H."/>
            <person name="Lindquist E."/>
            <person name="Lucas S."/>
            <person name="Rokhsar D."/>
            <person name="Grigoriev I.V."/>
        </authorList>
    </citation>
    <scope>NUCLEOTIDE SEQUENCE [LARGE SCALE GENOMIC DNA]</scope>
</reference>
<keyword evidence="4" id="KW-0934">Plastid</keyword>
<dbReference type="PANTHER" id="PTHR31620:SF2">
    <property type="entry name" value="PROTEIN RETICULATA-RELATED 5, CHLOROPLASTIC"/>
    <property type="match status" value="1"/>
</dbReference>
<dbReference type="KEGG" id="smo:SELMODRAFT_181342"/>
<keyword evidence="11" id="KW-1185">Reference proteome</keyword>
<keyword evidence="8" id="KW-0472">Membrane</keyword>
<evidence type="ECO:0000256" key="3">
    <source>
        <dbReference type="ARBA" id="ARBA00022528"/>
    </source>
</evidence>
<evidence type="ECO:0000259" key="9">
    <source>
        <dbReference type="Pfam" id="PF04187"/>
    </source>
</evidence>
<dbReference type="Pfam" id="PF11891">
    <property type="entry name" value="RETICULATA-like"/>
    <property type="match status" value="1"/>
</dbReference>
<keyword evidence="6" id="KW-0809">Transit peptide</keyword>
<comment type="similarity">
    <text evidence="2">Belongs to the RETICULATA family.</text>
</comment>
<dbReference type="InterPro" id="IPR007314">
    <property type="entry name" value="Cofac_haem-bd_dom"/>
</dbReference>
<feature type="domain" description="Haem-binding uptake Tiki superfamily ChaN" evidence="9">
    <location>
        <begin position="132"/>
        <end position="351"/>
    </location>
</feature>
<dbReference type="OMA" id="ETICITT"/>
<accession>D8SNM3</accession>
<dbReference type="GO" id="GO:0031969">
    <property type="term" value="C:chloroplast membrane"/>
    <property type="evidence" value="ECO:0007669"/>
    <property type="project" value="UniProtKB-SubCell"/>
</dbReference>
<dbReference type="Gene3D" id="3.40.50.11550">
    <property type="match status" value="1"/>
</dbReference>
<evidence type="ECO:0000256" key="5">
    <source>
        <dbReference type="ARBA" id="ARBA00022692"/>
    </source>
</evidence>
<keyword evidence="3" id="KW-0150">Chloroplast</keyword>
<keyword evidence="5" id="KW-0812">Transmembrane</keyword>